<keyword evidence="1" id="KW-0472">Membrane</keyword>
<feature type="transmembrane region" description="Helical" evidence="1">
    <location>
        <begin position="114"/>
        <end position="137"/>
    </location>
</feature>
<keyword evidence="1" id="KW-0812">Transmembrane</keyword>
<gene>
    <name evidence="2" type="ORF">NIE79_006481</name>
</gene>
<feature type="transmembrane region" description="Helical" evidence="1">
    <location>
        <begin position="12"/>
        <end position="32"/>
    </location>
</feature>
<name>A0ABS9NC47_9ACTN</name>
<protein>
    <submittedName>
        <fullName evidence="2">DUF3592 domain-containing protein</fullName>
    </submittedName>
</protein>
<dbReference type="RefSeq" id="WP_238682336.1">
    <property type="nucleotide sequence ID" value="NZ_JAKKFD010000082.1"/>
</dbReference>
<evidence type="ECO:0000313" key="3">
    <source>
        <dbReference type="Proteomes" id="UP001201629"/>
    </source>
</evidence>
<evidence type="ECO:0000313" key="2">
    <source>
        <dbReference type="EMBL" id="MCG5447545.1"/>
    </source>
</evidence>
<sequence length="144" mass="15409">MDLLRTRRPPALFAGLGLVVVIGFAIAAWTVWSNDKALQDRGVEATAQVVKVNKGRIHVEFETPDGRRAQTLVGQGDEPPGAAPAVGDEIPIVYDPQDPEAEVADRRAPQNHRIAYLLAGVAAFAAVSVPLATVALVRANRRAR</sequence>
<accession>A0ABS9NC47</accession>
<reference evidence="2 3" key="1">
    <citation type="submission" date="2022-01" db="EMBL/GenBank/DDBJ databases">
        <authorList>
            <person name="Riesco R."/>
            <person name="Trujillo M.E."/>
        </authorList>
    </citation>
    <scope>NUCLEOTIDE SEQUENCE [LARGE SCALE GENOMIC DNA]</scope>
    <source>
        <strain evidence="2 3">NIE79</strain>
    </source>
</reference>
<keyword evidence="1" id="KW-1133">Transmembrane helix</keyword>
<organism evidence="2 3">
    <name type="scientific">Micromonospora trifolii</name>
    <dbReference type="NCBI Taxonomy" id="2911208"/>
    <lineage>
        <taxon>Bacteria</taxon>
        <taxon>Bacillati</taxon>
        <taxon>Actinomycetota</taxon>
        <taxon>Actinomycetes</taxon>
        <taxon>Micromonosporales</taxon>
        <taxon>Micromonosporaceae</taxon>
        <taxon>Micromonospora</taxon>
    </lineage>
</organism>
<comment type="caution">
    <text evidence="2">The sequence shown here is derived from an EMBL/GenBank/DDBJ whole genome shotgun (WGS) entry which is preliminary data.</text>
</comment>
<proteinExistence type="predicted"/>
<dbReference type="EMBL" id="JAKKFD010000082">
    <property type="protein sequence ID" value="MCG5447545.1"/>
    <property type="molecule type" value="Genomic_DNA"/>
</dbReference>
<dbReference type="Proteomes" id="UP001201629">
    <property type="component" value="Unassembled WGS sequence"/>
</dbReference>
<keyword evidence="3" id="KW-1185">Reference proteome</keyword>
<evidence type="ECO:0000256" key="1">
    <source>
        <dbReference type="SAM" id="Phobius"/>
    </source>
</evidence>